<organism evidence="2 3">
    <name type="scientific">Adlercreutzia equolifaciens subsp. celatus</name>
    <dbReference type="NCBI Taxonomy" id="394340"/>
    <lineage>
        <taxon>Bacteria</taxon>
        <taxon>Bacillati</taxon>
        <taxon>Actinomycetota</taxon>
        <taxon>Coriobacteriia</taxon>
        <taxon>Eggerthellales</taxon>
        <taxon>Eggerthellaceae</taxon>
        <taxon>Adlercreutzia</taxon>
    </lineage>
</organism>
<name>A0A369P212_9ACTN</name>
<sequence length="155" mass="17575">MRRTRKARVVTAKIIEFPGQWWRAPEATPCEGVFSNAALTLVIGPADDSSPQCSAFMSADETLADLHRLIIQHFGWDDAHNYFFSQGCDRYEDPLLFATQDRVSARCRRIYCAADVPLSRVFNRPEAPLYYTYALPNGRELKIVLDDTVALKLFG</sequence>
<dbReference type="AlphaFoldDB" id="A0A369P212"/>
<dbReference type="Pfam" id="PF07929">
    <property type="entry name" value="PRiA4_ORF3"/>
    <property type="match status" value="1"/>
</dbReference>
<reference evidence="2 3" key="1">
    <citation type="journal article" date="2018" name="Elife">
        <title>Discovery and characterization of a prevalent human gut bacterial enzyme sufficient for the inactivation of a family of plant toxins.</title>
        <authorList>
            <person name="Koppel N."/>
            <person name="Bisanz J.E."/>
            <person name="Pandelia M.E."/>
            <person name="Turnbaugh P.J."/>
            <person name="Balskus E.P."/>
        </authorList>
    </citation>
    <scope>NUCLEOTIDE SEQUENCE [LARGE SCALE GENOMIC DNA]</scope>
    <source>
        <strain evidence="2 3">OB21 GAM 11</strain>
    </source>
</reference>
<proteinExistence type="predicted"/>
<comment type="caution">
    <text evidence="2">The sequence shown here is derived from an EMBL/GenBank/DDBJ whole genome shotgun (WGS) entry which is preliminary data.</text>
</comment>
<dbReference type="EMBL" id="PPUT01000010">
    <property type="protein sequence ID" value="RDC44983.1"/>
    <property type="molecule type" value="Genomic_DNA"/>
</dbReference>
<protein>
    <recommendedName>
        <fullName evidence="1">Plasmid pRiA4b Orf3-like domain-containing protein</fullName>
    </recommendedName>
</protein>
<dbReference type="SUPFAM" id="SSF159941">
    <property type="entry name" value="MM3350-like"/>
    <property type="match status" value="1"/>
</dbReference>
<evidence type="ECO:0000313" key="3">
    <source>
        <dbReference type="Proteomes" id="UP000253805"/>
    </source>
</evidence>
<dbReference type="InterPro" id="IPR024047">
    <property type="entry name" value="MM3350-like_sf"/>
</dbReference>
<dbReference type="InterPro" id="IPR012912">
    <property type="entry name" value="Plasmid_pRiA4b_Orf3-like"/>
</dbReference>
<dbReference type="Gene3D" id="3.10.290.30">
    <property type="entry name" value="MM3350-like"/>
    <property type="match status" value="1"/>
</dbReference>
<evidence type="ECO:0000259" key="1">
    <source>
        <dbReference type="Pfam" id="PF07929"/>
    </source>
</evidence>
<feature type="domain" description="Plasmid pRiA4b Orf3-like" evidence="1">
    <location>
        <begin position="58"/>
        <end position="150"/>
    </location>
</feature>
<gene>
    <name evidence="2" type="ORF">C1850_05335</name>
</gene>
<dbReference type="Proteomes" id="UP000253805">
    <property type="component" value="Unassembled WGS sequence"/>
</dbReference>
<evidence type="ECO:0000313" key="2">
    <source>
        <dbReference type="EMBL" id="RDC44983.1"/>
    </source>
</evidence>
<accession>A0A369P212</accession>